<gene>
    <name evidence="1" type="ORF">D6D85_02830</name>
</gene>
<sequence>MREILTVFGKTDGSSTTGDFSLNGDLLYSAVTTIRIPAGVRVKIWAKRISGRPVTVIVNYSPDITVGSPSWKSVDSEYLVSDGEISLEKRRPLVLRGLTGKEGFKLSWSQGIAGISNISFDIEFTDEE</sequence>
<dbReference type="AlphaFoldDB" id="A0A429GTQ0"/>
<comment type="caution">
    <text evidence="1">The sequence shown here is derived from an EMBL/GenBank/DDBJ whole genome shotgun (WGS) entry which is preliminary data.</text>
</comment>
<dbReference type="EMBL" id="RCOS01000038">
    <property type="protein sequence ID" value="RSN77214.1"/>
    <property type="molecule type" value="Genomic_DNA"/>
</dbReference>
<organism evidence="1 2">
    <name type="scientific">Candidatus Methanodesulfokora washburnensis</name>
    <dbReference type="NCBI Taxonomy" id="2478471"/>
    <lineage>
        <taxon>Archaea</taxon>
        <taxon>Thermoproteota</taxon>
        <taxon>Candidatus Korarchaeia</taxon>
        <taxon>Candidatus Korarchaeia incertae sedis</taxon>
        <taxon>Candidatus Methanodesulfokora</taxon>
    </lineage>
</organism>
<proteinExistence type="predicted"/>
<dbReference type="RefSeq" id="WP_125670547.1">
    <property type="nucleotide sequence ID" value="NZ_RCOS01000038.1"/>
</dbReference>
<evidence type="ECO:0000313" key="2">
    <source>
        <dbReference type="Proteomes" id="UP000277582"/>
    </source>
</evidence>
<dbReference type="Proteomes" id="UP000277582">
    <property type="component" value="Unassembled WGS sequence"/>
</dbReference>
<evidence type="ECO:0000313" key="1">
    <source>
        <dbReference type="EMBL" id="RSN77214.1"/>
    </source>
</evidence>
<keyword evidence="2" id="KW-1185">Reference proteome</keyword>
<reference evidence="1 2" key="1">
    <citation type="submission" date="2018-10" db="EMBL/GenBank/DDBJ databases">
        <title>Co-occurring genomic capacity for anaerobic methane metabolism and dissimilatory sulfite reduction discovered in the Korarchaeota.</title>
        <authorList>
            <person name="Mckay L.J."/>
            <person name="Dlakic M."/>
            <person name="Fields M.W."/>
            <person name="Delmont T.O."/>
            <person name="Eren A.M."/>
            <person name="Jay Z.J."/>
            <person name="Klingelsmith K.B."/>
            <person name="Rusch D.B."/>
            <person name="Inskeep W.P."/>
        </authorList>
    </citation>
    <scope>NUCLEOTIDE SEQUENCE [LARGE SCALE GENOMIC DNA]</scope>
    <source>
        <strain evidence="1 2">MDKW</strain>
    </source>
</reference>
<protein>
    <submittedName>
        <fullName evidence="1">Uncharacterized protein</fullName>
    </submittedName>
</protein>
<accession>A0A429GTQ0</accession>
<name>A0A429GTQ0_9CREN</name>